<evidence type="ECO:0000256" key="3">
    <source>
        <dbReference type="ARBA" id="ARBA00022777"/>
    </source>
</evidence>
<dbReference type="GO" id="GO:0005997">
    <property type="term" value="P:xylulose metabolic process"/>
    <property type="evidence" value="ECO:0007669"/>
    <property type="project" value="TreeGrafter"/>
</dbReference>
<dbReference type="SUPFAM" id="SSF53067">
    <property type="entry name" value="Actin-like ATPase domain"/>
    <property type="match status" value="2"/>
</dbReference>
<evidence type="ECO:0000313" key="7">
    <source>
        <dbReference type="Proteomes" id="UP000199440"/>
    </source>
</evidence>
<reference evidence="6 7" key="1">
    <citation type="submission" date="2016-10" db="EMBL/GenBank/DDBJ databases">
        <authorList>
            <person name="de Groot N.N."/>
        </authorList>
    </citation>
    <scope>NUCLEOTIDE SEQUENCE [LARGE SCALE GENOMIC DNA]</scope>
    <source>
        <strain evidence="6 7">DSM 19886</strain>
    </source>
</reference>
<proteinExistence type="inferred from homology"/>
<evidence type="ECO:0000259" key="4">
    <source>
        <dbReference type="Pfam" id="PF00370"/>
    </source>
</evidence>
<keyword evidence="2" id="KW-0808">Transferase</keyword>
<organism evidence="6 7">
    <name type="scientific">Kriegella aquimaris</name>
    <dbReference type="NCBI Taxonomy" id="192904"/>
    <lineage>
        <taxon>Bacteria</taxon>
        <taxon>Pseudomonadati</taxon>
        <taxon>Bacteroidota</taxon>
        <taxon>Flavobacteriia</taxon>
        <taxon>Flavobacteriales</taxon>
        <taxon>Flavobacteriaceae</taxon>
        <taxon>Kriegella</taxon>
    </lineage>
</organism>
<dbReference type="Gene3D" id="3.30.420.40">
    <property type="match status" value="2"/>
</dbReference>
<dbReference type="STRING" id="192904.SAMN04488514_10925"/>
<dbReference type="GO" id="GO:0005829">
    <property type="term" value="C:cytosol"/>
    <property type="evidence" value="ECO:0007669"/>
    <property type="project" value="TreeGrafter"/>
</dbReference>
<evidence type="ECO:0000313" key="6">
    <source>
        <dbReference type="EMBL" id="SDM45700.1"/>
    </source>
</evidence>
<sequence>MKKKVTAIFDIGRTNKKFFLFDEDYQEVYREYTRFEEISDEDGYPTENLAALENWLKEVFDRMMDVSDYEIKAVNFSSYGATVVHIDEHGKVITPLYNYMKPLDESISKSFYDKYGPEAELSRITGSQKLGMLNTGMQLYWLKQARPEVFKKIKYTLHLPQYLSYLFTGIPVSEYTSIGCHTLLWDYEKKDYHAWVYREGIDKILPPLTTADTCLHVDYKGHKLNVGVGIHDSSSALLPYVRSTESPFVLVSTGTWSISINPFAKEMLTDTDIANDGLFNMRIDGSPVKVSRLFLGNEYKFQVKQLSAHFNLPEDYHKLVKFDQEILFEVTKDFTPMFKWTSISAKDVPEETKISYDRFEHAYHQLMLELVLLQVESIKAAVGDTPVEHLFVDGGFSDNDVYIKLVSHYLGHMGLQTTDSSLGSALGAAIVISKAKLDTTFLKNNYALKTHAPFILK</sequence>
<dbReference type="PANTHER" id="PTHR10196">
    <property type="entry name" value="SUGAR KINASE"/>
    <property type="match status" value="1"/>
</dbReference>
<dbReference type="CDD" id="cd07772">
    <property type="entry name" value="ASKHA_NBD_FGGY_NaCK-like"/>
    <property type="match status" value="1"/>
</dbReference>
<keyword evidence="7" id="KW-1185">Reference proteome</keyword>
<dbReference type="PANTHER" id="PTHR10196:SF57">
    <property type="entry name" value="XYLULOSE KINASE"/>
    <property type="match status" value="1"/>
</dbReference>
<evidence type="ECO:0000259" key="5">
    <source>
        <dbReference type="Pfam" id="PF21546"/>
    </source>
</evidence>
<gene>
    <name evidence="6" type="ORF">SAMN04488514_10925</name>
</gene>
<dbReference type="InterPro" id="IPR043129">
    <property type="entry name" value="ATPase_NBD"/>
</dbReference>
<dbReference type="GO" id="GO:0004856">
    <property type="term" value="F:D-xylulokinase activity"/>
    <property type="evidence" value="ECO:0007669"/>
    <property type="project" value="TreeGrafter"/>
</dbReference>
<dbReference type="RefSeq" id="WP_089891980.1">
    <property type="nucleotide sequence ID" value="NZ_FNGV01000009.1"/>
</dbReference>
<keyword evidence="3 6" id="KW-0418">Kinase</keyword>
<accession>A0A1G9TDI1</accession>
<evidence type="ECO:0000256" key="1">
    <source>
        <dbReference type="ARBA" id="ARBA00009156"/>
    </source>
</evidence>
<feature type="domain" description="Carbohydrate kinase FGGY N-terminal" evidence="4">
    <location>
        <begin position="8"/>
        <end position="216"/>
    </location>
</feature>
<dbReference type="OrthoDB" id="9786272at2"/>
<dbReference type="Pfam" id="PF00370">
    <property type="entry name" value="FGGY_N"/>
    <property type="match status" value="1"/>
</dbReference>
<dbReference type="EMBL" id="FNGV01000009">
    <property type="protein sequence ID" value="SDM45700.1"/>
    <property type="molecule type" value="Genomic_DNA"/>
</dbReference>
<dbReference type="Pfam" id="PF21546">
    <property type="entry name" value="FGGY_C_2"/>
    <property type="match status" value="1"/>
</dbReference>
<dbReference type="Proteomes" id="UP000199440">
    <property type="component" value="Unassembled WGS sequence"/>
</dbReference>
<evidence type="ECO:0000256" key="2">
    <source>
        <dbReference type="ARBA" id="ARBA00022679"/>
    </source>
</evidence>
<name>A0A1G9TDI1_9FLAO</name>
<comment type="similarity">
    <text evidence="1">Belongs to the FGGY kinase family.</text>
</comment>
<dbReference type="InterPro" id="IPR018484">
    <property type="entry name" value="FGGY_N"/>
</dbReference>
<dbReference type="AlphaFoldDB" id="A0A1G9TDI1"/>
<dbReference type="InterPro" id="IPR049382">
    <property type="entry name" value="FGGY_C_2"/>
</dbReference>
<feature type="domain" description="Carbohydrate kinase FGGY C-terminal" evidence="5">
    <location>
        <begin position="246"/>
        <end position="433"/>
    </location>
</feature>
<protein>
    <submittedName>
        <fullName evidence="6">Sugar (Pentulose or hexulose) kinase</fullName>
    </submittedName>
</protein>